<evidence type="ECO:0000256" key="3">
    <source>
        <dbReference type="ARBA" id="ARBA00022679"/>
    </source>
</evidence>
<evidence type="ECO:0000256" key="11">
    <source>
        <dbReference type="ARBA" id="ARBA00022884"/>
    </source>
</evidence>
<dbReference type="EMBL" id="BAAFGK010000004">
    <property type="protein sequence ID" value="GAB0056658.1"/>
    <property type="molecule type" value="Genomic_DNA"/>
</dbReference>
<dbReference type="Gene3D" id="3.30.460.10">
    <property type="entry name" value="Beta Polymerase, domain 2"/>
    <property type="match status" value="1"/>
</dbReference>
<dbReference type="InterPro" id="IPR050124">
    <property type="entry name" value="tRNA_CCA-adding_enzyme"/>
</dbReference>
<evidence type="ECO:0000256" key="1">
    <source>
        <dbReference type="ARBA" id="ARBA00001946"/>
    </source>
</evidence>
<evidence type="ECO:0000256" key="6">
    <source>
        <dbReference type="ARBA" id="ARBA00022723"/>
    </source>
</evidence>
<name>A0ABQ0C6Z5_9PROT</name>
<evidence type="ECO:0000256" key="8">
    <source>
        <dbReference type="ARBA" id="ARBA00022800"/>
    </source>
</evidence>
<dbReference type="InterPro" id="IPR003607">
    <property type="entry name" value="HD/PDEase_dom"/>
</dbReference>
<keyword evidence="10" id="KW-0460">Magnesium</keyword>
<dbReference type="InterPro" id="IPR043519">
    <property type="entry name" value="NT_sf"/>
</dbReference>
<evidence type="ECO:0000256" key="7">
    <source>
        <dbReference type="ARBA" id="ARBA00022741"/>
    </source>
</evidence>
<keyword evidence="11 12" id="KW-0694">RNA-binding</keyword>
<sequence>MDNSGASAYQGDPALGLTRYRVGGCVRDGLLGVPCKERDWVVVGATPEMMRARGFRQVGQSFPVFLHPLSGEEHALARTERKAGRGHTGFAVDFAPEITLEVDLARRDLTINAMALDDANRLIDPHGGLADLKARRLRHVSAAFGEDPLRVLRVARFRATLDRFGFGIEPDTLAVMSDLVASGELHALSAERVWRETEKALSSDAPVAYFQVLDASGALAELFPELAALKGKRHSPVHHPEGDAFEHTLWVLERATRLTSDATIRFAALCHDLGKGLTPEAELPRHIAHEKRGVTVVEGLRTRLRIPKAFGSLARLVAGEHMRCHRVAEMRPGKVVDLLERLDALRRPEQLDKVLLACAADSRESPTLVHHPAGELLRAASRACQEIDAGVLAANGKQGKQLGEALRQERIRAVKRILIQARHEQSTHGA</sequence>
<keyword evidence="9" id="KW-0067">ATP-binding</keyword>
<dbReference type="InterPro" id="IPR032828">
    <property type="entry name" value="PolyA_RNA-bd"/>
</dbReference>
<dbReference type="PIRSF" id="PIRSF000813">
    <property type="entry name" value="CCA_bact"/>
    <property type="match status" value="1"/>
</dbReference>
<evidence type="ECO:0000256" key="10">
    <source>
        <dbReference type="ARBA" id="ARBA00022842"/>
    </source>
</evidence>
<comment type="cofactor">
    <cofactor evidence="1">
        <name>Mg(2+)</name>
        <dbReference type="ChEBI" id="CHEBI:18420"/>
    </cofactor>
</comment>
<evidence type="ECO:0000256" key="5">
    <source>
        <dbReference type="ARBA" id="ARBA00022695"/>
    </source>
</evidence>
<evidence type="ECO:0000313" key="15">
    <source>
        <dbReference type="Proteomes" id="UP001628193"/>
    </source>
</evidence>
<dbReference type="CDD" id="cd00077">
    <property type="entry name" value="HDc"/>
    <property type="match status" value="1"/>
</dbReference>
<dbReference type="PROSITE" id="PS51831">
    <property type="entry name" value="HD"/>
    <property type="match status" value="1"/>
</dbReference>
<dbReference type="RefSeq" id="WP_420904380.1">
    <property type="nucleotide sequence ID" value="NZ_BAAFGK010000004.1"/>
</dbReference>
<keyword evidence="6" id="KW-0479">Metal-binding</keyword>
<dbReference type="InterPro" id="IPR006674">
    <property type="entry name" value="HD_domain"/>
</dbReference>
<dbReference type="SUPFAM" id="SSF81301">
    <property type="entry name" value="Nucleotidyltransferase"/>
    <property type="match status" value="1"/>
</dbReference>
<comment type="caution">
    <text evidence="14">The sequence shown here is derived from an EMBL/GenBank/DDBJ whole genome shotgun (WGS) entry which is preliminary data.</text>
</comment>
<evidence type="ECO:0000313" key="14">
    <source>
        <dbReference type="EMBL" id="GAB0056658.1"/>
    </source>
</evidence>
<dbReference type="Pfam" id="PF01966">
    <property type="entry name" value="HD"/>
    <property type="match status" value="1"/>
</dbReference>
<dbReference type="Pfam" id="PF01743">
    <property type="entry name" value="PolyA_pol"/>
    <property type="match status" value="1"/>
</dbReference>
<keyword evidence="2" id="KW-0533">Nickel</keyword>
<dbReference type="Proteomes" id="UP001628193">
    <property type="component" value="Unassembled WGS sequence"/>
</dbReference>
<dbReference type="PANTHER" id="PTHR47545">
    <property type="entry name" value="MULTIFUNCTIONAL CCA PROTEIN"/>
    <property type="match status" value="1"/>
</dbReference>
<evidence type="ECO:0000256" key="4">
    <source>
        <dbReference type="ARBA" id="ARBA00022694"/>
    </source>
</evidence>
<accession>A0ABQ0C6Z5</accession>
<dbReference type="PANTHER" id="PTHR47545:SF1">
    <property type="entry name" value="MULTIFUNCTIONAL CCA PROTEIN"/>
    <property type="match status" value="1"/>
</dbReference>
<proteinExistence type="inferred from homology"/>
<dbReference type="InterPro" id="IPR012006">
    <property type="entry name" value="CCA_bact"/>
</dbReference>
<evidence type="ECO:0000256" key="12">
    <source>
        <dbReference type="RuleBase" id="RU003953"/>
    </source>
</evidence>
<gene>
    <name evidence="14" type="primary">cca_2</name>
    <name evidence="14" type="ORF">SIID45300_00966</name>
</gene>
<keyword evidence="5" id="KW-0548">Nucleotidyltransferase</keyword>
<evidence type="ECO:0000256" key="2">
    <source>
        <dbReference type="ARBA" id="ARBA00022596"/>
    </source>
</evidence>
<reference evidence="14 15" key="2">
    <citation type="submission" date="2024-09" db="EMBL/GenBank/DDBJ databases">
        <title>Draft genome sequence of Candidatus Magnetaquicoccaceae bacterium FCR-1.</title>
        <authorList>
            <person name="Shimoshige H."/>
            <person name="Shimamura S."/>
            <person name="Taoka A."/>
            <person name="Kobayashi H."/>
            <person name="Maekawa T."/>
        </authorList>
    </citation>
    <scope>NUCLEOTIDE SEQUENCE [LARGE SCALE GENOMIC DNA]</scope>
    <source>
        <strain evidence="14 15">FCR-1</strain>
    </source>
</reference>
<dbReference type="InterPro" id="IPR002646">
    <property type="entry name" value="PolA_pol_head_dom"/>
</dbReference>
<evidence type="ECO:0000256" key="9">
    <source>
        <dbReference type="ARBA" id="ARBA00022840"/>
    </source>
</evidence>
<keyword evidence="3 12" id="KW-0808">Transferase</keyword>
<keyword evidence="15" id="KW-1185">Reference proteome</keyword>
<dbReference type="NCBIfam" id="NF008137">
    <property type="entry name" value="PRK10885.1"/>
    <property type="match status" value="1"/>
</dbReference>
<dbReference type="Gene3D" id="1.10.3090.10">
    <property type="entry name" value="cca-adding enzyme, domain 2"/>
    <property type="match status" value="1"/>
</dbReference>
<feature type="domain" description="HD" evidence="13">
    <location>
        <begin position="244"/>
        <end position="345"/>
    </location>
</feature>
<dbReference type="SMART" id="SM00471">
    <property type="entry name" value="HDc"/>
    <property type="match status" value="1"/>
</dbReference>
<organism evidence="14 15">
    <name type="scientific">Candidatus Magnetaquiglobus chichijimensis</name>
    <dbReference type="NCBI Taxonomy" id="3141448"/>
    <lineage>
        <taxon>Bacteria</taxon>
        <taxon>Pseudomonadati</taxon>
        <taxon>Pseudomonadota</taxon>
        <taxon>Magnetococcia</taxon>
        <taxon>Magnetococcales</taxon>
        <taxon>Candidatus Magnetaquicoccaceae</taxon>
        <taxon>Candidatus Magnetaquiglobus</taxon>
    </lineage>
</organism>
<keyword evidence="8" id="KW-0692">RNA repair</keyword>
<protein>
    <submittedName>
        <fullName evidence="14">Multifunctional CCA protein</fullName>
    </submittedName>
</protein>
<dbReference type="Pfam" id="PF12627">
    <property type="entry name" value="PolyA_pol_RNAbd"/>
    <property type="match status" value="1"/>
</dbReference>
<comment type="similarity">
    <text evidence="12">Belongs to the tRNA nucleotidyltransferase/poly(A) polymerase family.</text>
</comment>
<keyword evidence="7" id="KW-0547">Nucleotide-binding</keyword>
<evidence type="ECO:0000259" key="13">
    <source>
        <dbReference type="PROSITE" id="PS51831"/>
    </source>
</evidence>
<keyword evidence="4" id="KW-0819">tRNA processing</keyword>
<reference evidence="14 15" key="1">
    <citation type="submission" date="2024-05" db="EMBL/GenBank/DDBJ databases">
        <authorList>
            <consortium name="Candidatus Magnetaquicoccaceae bacterium FCR-1 genome sequencing consortium"/>
            <person name="Shimoshige H."/>
            <person name="Shimamura S."/>
            <person name="Taoka A."/>
            <person name="Kobayashi H."/>
            <person name="Maekawa T."/>
        </authorList>
    </citation>
    <scope>NUCLEOTIDE SEQUENCE [LARGE SCALE GENOMIC DNA]</scope>
    <source>
        <strain evidence="14 15">FCR-1</strain>
    </source>
</reference>
<dbReference type="SUPFAM" id="SSF81891">
    <property type="entry name" value="Poly A polymerase C-terminal region-like"/>
    <property type="match status" value="1"/>
</dbReference>